<dbReference type="Gene3D" id="1.20.58.1360">
    <property type="match status" value="1"/>
</dbReference>
<gene>
    <name evidence="17" type="ORF">BaRGS_00014830</name>
</gene>
<dbReference type="InterPro" id="IPR019787">
    <property type="entry name" value="Znf_PHD-finger"/>
</dbReference>
<keyword evidence="9" id="KW-0408">Iron</keyword>
<feature type="compositionally biased region" description="Basic residues" evidence="14">
    <location>
        <begin position="532"/>
        <end position="545"/>
    </location>
</feature>
<evidence type="ECO:0000256" key="5">
    <source>
        <dbReference type="ARBA" id="ARBA00022833"/>
    </source>
</evidence>
<comment type="caution">
    <text evidence="17">The sequence shown here is derived from an EMBL/GenBank/DDBJ whole genome shotgun (WGS) entry which is preliminary data.</text>
</comment>
<dbReference type="InterPro" id="IPR019786">
    <property type="entry name" value="Zinc_finger_PHD-type_CS"/>
</dbReference>
<dbReference type="AlphaFoldDB" id="A0ABD0L3S2"/>
<feature type="region of interest" description="Disordered" evidence="14">
    <location>
        <begin position="585"/>
        <end position="665"/>
    </location>
</feature>
<dbReference type="SUPFAM" id="SSF51197">
    <property type="entry name" value="Clavaminate synthase-like"/>
    <property type="match status" value="1"/>
</dbReference>
<keyword evidence="8" id="KW-0560">Oxidoreductase</keyword>
<dbReference type="GO" id="GO:0006325">
    <property type="term" value="P:chromatin organization"/>
    <property type="evidence" value="ECO:0007669"/>
    <property type="project" value="UniProtKB-KW"/>
</dbReference>
<evidence type="ECO:0000256" key="12">
    <source>
        <dbReference type="ARBA" id="ARBA00023242"/>
    </source>
</evidence>
<name>A0ABD0L3S2_9CAEN</name>
<proteinExistence type="inferred from homology"/>
<evidence type="ECO:0000259" key="16">
    <source>
        <dbReference type="PROSITE" id="PS51184"/>
    </source>
</evidence>
<dbReference type="CDD" id="cd15554">
    <property type="entry name" value="PHD_PHF2_like"/>
    <property type="match status" value="1"/>
</dbReference>
<dbReference type="InterPro" id="IPR050690">
    <property type="entry name" value="JHDM1_Histone_Demethylase"/>
</dbReference>
<dbReference type="SMART" id="SM00558">
    <property type="entry name" value="JmjC"/>
    <property type="match status" value="1"/>
</dbReference>
<dbReference type="Gene3D" id="2.60.120.650">
    <property type="entry name" value="Cupin"/>
    <property type="match status" value="1"/>
</dbReference>
<evidence type="ECO:0000256" key="11">
    <source>
        <dbReference type="ARBA" id="ARBA00023163"/>
    </source>
</evidence>
<dbReference type="InterPro" id="IPR041070">
    <property type="entry name" value="JHD"/>
</dbReference>
<protein>
    <recommendedName>
        <fullName evidence="19">[Histone H3]-dimethyl-L-lysine(36) demethylase</fullName>
    </recommendedName>
</protein>
<keyword evidence="3" id="KW-0479">Metal-binding</keyword>
<evidence type="ECO:0000256" key="10">
    <source>
        <dbReference type="ARBA" id="ARBA00023015"/>
    </source>
</evidence>
<dbReference type="FunFam" id="3.30.40.10:FF:000193">
    <property type="entry name" value="lysine-specific demethylase PHF2 isoform X1"/>
    <property type="match status" value="1"/>
</dbReference>
<dbReference type="SUPFAM" id="SSF57903">
    <property type="entry name" value="FYVE/PHD zinc finger"/>
    <property type="match status" value="1"/>
</dbReference>
<evidence type="ECO:0008006" key="19">
    <source>
        <dbReference type="Google" id="ProtNLM"/>
    </source>
</evidence>
<keyword evidence="12" id="KW-0539">Nucleus</keyword>
<evidence type="ECO:0000259" key="15">
    <source>
        <dbReference type="PROSITE" id="PS50016"/>
    </source>
</evidence>
<dbReference type="PROSITE" id="PS50016">
    <property type="entry name" value="ZF_PHD_2"/>
    <property type="match status" value="1"/>
</dbReference>
<evidence type="ECO:0000256" key="8">
    <source>
        <dbReference type="ARBA" id="ARBA00023002"/>
    </source>
</evidence>
<evidence type="ECO:0000256" key="13">
    <source>
        <dbReference type="PROSITE-ProRule" id="PRU00146"/>
    </source>
</evidence>
<keyword evidence="10" id="KW-0805">Transcription regulation</keyword>
<dbReference type="GO" id="GO:0008270">
    <property type="term" value="F:zinc ion binding"/>
    <property type="evidence" value="ECO:0007669"/>
    <property type="project" value="UniProtKB-KW"/>
</dbReference>
<dbReference type="InterPro" id="IPR003347">
    <property type="entry name" value="JmjC_dom"/>
</dbReference>
<keyword evidence="6" id="KW-0156">Chromatin regulator</keyword>
<keyword evidence="11" id="KW-0804">Transcription</keyword>
<feature type="region of interest" description="Disordered" evidence="14">
    <location>
        <begin position="512"/>
        <end position="565"/>
    </location>
</feature>
<keyword evidence="7" id="KW-0223">Dioxygenase</keyword>
<reference evidence="17 18" key="1">
    <citation type="journal article" date="2023" name="Sci. Data">
        <title>Genome assembly of the Korean intertidal mud-creeper Batillaria attramentaria.</title>
        <authorList>
            <person name="Patra A.K."/>
            <person name="Ho P.T."/>
            <person name="Jun S."/>
            <person name="Lee S.J."/>
            <person name="Kim Y."/>
            <person name="Won Y.J."/>
        </authorList>
    </citation>
    <scope>NUCLEOTIDE SEQUENCE [LARGE SCALE GENOMIC DNA]</scope>
    <source>
        <strain evidence="17">Wonlab-2016</strain>
    </source>
</reference>
<evidence type="ECO:0000256" key="4">
    <source>
        <dbReference type="ARBA" id="ARBA00022771"/>
    </source>
</evidence>
<keyword evidence="18" id="KW-1185">Reference proteome</keyword>
<dbReference type="SMART" id="SM00249">
    <property type="entry name" value="PHD"/>
    <property type="match status" value="1"/>
</dbReference>
<evidence type="ECO:0000256" key="7">
    <source>
        <dbReference type="ARBA" id="ARBA00022964"/>
    </source>
</evidence>
<evidence type="ECO:0000256" key="1">
    <source>
        <dbReference type="ARBA" id="ARBA00004123"/>
    </source>
</evidence>
<evidence type="ECO:0000256" key="6">
    <source>
        <dbReference type="ARBA" id="ARBA00022853"/>
    </source>
</evidence>
<sequence>MASEAEPVYCLCRKPYDETQFMIECDVCNDWFHGSCVGVQEHQAADIEIYHCPRCEEEHGPLVLKKRRNWHRHDYSEEEYGKAVQTGTIVFIKELKNRTFPSADEVLIRLSGGEVTVEYFEEHGFQQPIMVEKKDGLGLLVPPPTFTVEDVERRVGPLYEIDVIDVSRQEDHKMLMRNWTEYYNSPDRHKILNVISLEFSKTRLSELVDPPTVVRQVSWVSTLWPDDMPEDLMPDRPEVQKYCLMGVKDSFTDFHIDFGGTSVWYHVLRGEKVFYLIQPTASNLALFENWLSSASQSETFFGDQVDRCWRCVVKQGQTLFIPTGWIHAVFTPIDSLVFGGNFLHSYNIPLQLEAYEIERRVKTPEKYLFPSYETVNWYAAKHILDNLKECSEDGREPKPYIVAGAVALAQLLKKWTQRKDYSRKSDGHHELEGIQYGKLIRALNAEIKHLENQINLDLLHQHTENKLKELEKEQRQNIYNFEGDEDEEIPASRVLKVRIPKAGAYVDKLQGEKPSLEASDAAASDTKPAAKLTKRKAAGGKKNKKNTSAEPSVKNEPSVNDESIKVEEKLQPLAALKFKVSNGKIVEPSDSADGTGDGKEKVLDPAVKKEEDDDSDKDALVVDENPQPRQTNKKNSAAKPGSLRLKLSISGKSKSQERVGGRSAGGGDAVLLSAKEDEIAWRLAMPTIRGGLNGSIADILEASGYGTETDFKVDDEVGSSSNMRDAIQGMLSMSRGASTLFAPLSRGGLLQQNLGKSMAASEEEEQLMADCYQDSEYVYPSFELSDEEQPSHKAGKNEERDDNWNPKVRVDVPQQATERTHRVGVKNQAVASGLAATAAKLAESPPVPKKSGKKSNKPKVAEKEFEVSPLPGPSTDFACSGSAFRPGIKRTDTSPVTQPSKAKKPKKGQATAKQRLGKILKIHKMVY</sequence>
<dbReference type="InterPro" id="IPR011011">
    <property type="entry name" value="Znf_FYVE_PHD"/>
</dbReference>
<dbReference type="GO" id="GO:0051213">
    <property type="term" value="F:dioxygenase activity"/>
    <property type="evidence" value="ECO:0007669"/>
    <property type="project" value="UniProtKB-KW"/>
</dbReference>
<feature type="domain" description="JmjC" evidence="16">
    <location>
        <begin position="199"/>
        <end position="359"/>
    </location>
</feature>
<dbReference type="Pfam" id="PF02373">
    <property type="entry name" value="JmjC"/>
    <property type="match status" value="1"/>
</dbReference>
<evidence type="ECO:0000256" key="2">
    <source>
        <dbReference type="ARBA" id="ARBA00006942"/>
    </source>
</evidence>
<feature type="region of interest" description="Disordered" evidence="14">
    <location>
        <begin position="784"/>
        <end position="808"/>
    </location>
</feature>
<dbReference type="Pfam" id="PF00628">
    <property type="entry name" value="PHD"/>
    <property type="match status" value="1"/>
</dbReference>
<keyword evidence="4 13" id="KW-0863">Zinc-finger</keyword>
<organism evidence="17 18">
    <name type="scientific">Batillaria attramentaria</name>
    <dbReference type="NCBI Taxonomy" id="370345"/>
    <lineage>
        <taxon>Eukaryota</taxon>
        <taxon>Metazoa</taxon>
        <taxon>Spiralia</taxon>
        <taxon>Lophotrochozoa</taxon>
        <taxon>Mollusca</taxon>
        <taxon>Gastropoda</taxon>
        <taxon>Caenogastropoda</taxon>
        <taxon>Sorbeoconcha</taxon>
        <taxon>Cerithioidea</taxon>
        <taxon>Batillariidae</taxon>
        <taxon>Batillaria</taxon>
    </lineage>
</organism>
<dbReference type="InterPro" id="IPR001965">
    <property type="entry name" value="Znf_PHD"/>
</dbReference>
<feature type="compositionally biased region" description="Basic and acidic residues" evidence="14">
    <location>
        <begin position="789"/>
        <end position="808"/>
    </location>
</feature>
<feature type="domain" description="PHD-type" evidence="15">
    <location>
        <begin position="7"/>
        <end position="58"/>
    </location>
</feature>
<feature type="region of interest" description="Disordered" evidence="14">
    <location>
        <begin position="837"/>
        <end position="915"/>
    </location>
</feature>
<dbReference type="GO" id="GO:0005634">
    <property type="term" value="C:nucleus"/>
    <property type="evidence" value="ECO:0007669"/>
    <property type="project" value="UniProtKB-SubCell"/>
</dbReference>
<evidence type="ECO:0000313" key="18">
    <source>
        <dbReference type="Proteomes" id="UP001519460"/>
    </source>
</evidence>
<feature type="compositionally biased region" description="Basic and acidic residues" evidence="14">
    <location>
        <begin position="596"/>
        <end position="610"/>
    </location>
</feature>
<evidence type="ECO:0000313" key="17">
    <source>
        <dbReference type="EMBL" id="KAK7493948.1"/>
    </source>
</evidence>
<comment type="similarity">
    <text evidence="2">Belongs to the JHDM1 histone demethylase family. JHDM1D subfamily.</text>
</comment>
<comment type="subcellular location">
    <subcellularLocation>
        <location evidence="1">Nucleus</location>
    </subcellularLocation>
</comment>
<dbReference type="PROSITE" id="PS51184">
    <property type="entry name" value="JMJC"/>
    <property type="match status" value="1"/>
</dbReference>
<dbReference type="Proteomes" id="UP001519460">
    <property type="component" value="Unassembled WGS sequence"/>
</dbReference>
<dbReference type="Pfam" id="PF17811">
    <property type="entry name" value="JHD"/>
    <property type="match status" value="1"/>
</dbReference>
<evidence type="ECO:0000256" key="3">
    <source>
        <dbReference type="ARBA" id="ARBA00022723"/>
    </source>
</evidence>
<keyword evidence="5" id="KW-0862">Zinc</keyword>
<dbReference type="PANTHER" id="PTHR23123">
    <property type="entry name" value="PHD/F-BOX CONTAINING PROTEIN"/>
    <property type="match status" value="1"/>
</dbReference>
<evidence type="ECO:0000256" key="14">
    <source>
        <dbReference type="SAM" id="MobiDB-lite"/>
    </source>
</evidence>
<accession>A0ABD0L3S2</accession>
<dbReference type="EMBL" id="JACVVK020000088">
    <property type="protein sequence ID" value="KAK7493948.1"/>
    <property type="molecule type" value="Genomic_DNA"/>
</dbReference>
<dbReference type="PROSITE" id="PS01359">
    <property type="entry name" value="ZF_PHD_1"/>
    <property type="match status" value="1"/>
</dbReference>
<evidence type="ECO:0000256" key="9">
    <source>
        <dbReference type="ARBA" id="ARBA00023004"/>
    </source>
</evidence>